<comment type="function">
    <text evidence="12 13">RNA polymerase that catalyzes the synthesis of short RNA molecules used as primers for DNA polymerase during DNA replication.</text>
</comment>
<dbReference type="InterPro" id="IPR050219">
    <property type="entry name" value="DnaG_primase"/>
</dbReference>
<dbReference type="SUPFAM" id="SSF57783">
    <property type="entry name" value="Zinc beta-ribbon"/>
    <property type="match status" value="1"/>
</dbReference>
<dbReference type="PROSITE" id="PS50880">
    <property type="entry name" value="TOPRIM"/>
    <property type="match status" value="1"/>
</dbReference>
<keyword evidence="10 12" id="KW-0238">DNA-binding</keyword>
<comment type="subunit">
    <text evidence="12">Monomer. Interacts with DnaB.</text>
</comment>
<dbReference type="HAMAP" id="MF_00974">
    <property type="entry name" value="DNA_primase_DnaG"/>
    <property type="match status" value="1"/>
</dbReference>
<dbReference type="InterPro" id="IPR019475">
    <property type="entry name" value="DNA_primase_DnaB-bd"/>
</dbReference>
<dbReference type="InterPro" id="IPR037068">
    <property type="entry name" value="DNA_primase_core_N_sf"/>
</dbReference>
<dbReference type="Gene3D" id="1.10.860.10">
    <property type="entry name" value="DNAb Helicase, Chain A"/>
    <property type="match status" value="1"/>
</dbReference>
<evidence type="ECO:0000259" key="15">
    <source>
        <dbReference type="PROSITE" id="PS50880"/>
    </source>
</evidence>
<dbReference type="Pfam" id="PF08275">
    <property type="entry name" value="DNAG_N"/>
    <property type="match status" value="1"/>
</dbReference>
<evidence type="ECO:0000256" key="3">
    <source>
        <dbReference type="ARBA" id="ARBA00022679"/>
    </source>
</evidence>
<comment type="catalytic activity">
    <reaction evidence="12">
        <text>ssDNA + n NTP = ssDNA/pppN(pN)n-1 hybrid + (n-1) diphosphate.</text>
        <dbReference type="EC" id="2.7.7.101"/>
    </reaction>
</comment>
<evidence type="ECO:0000313" key="17">
    <source>
        <dbReference type="Proteomes" id="UP001178354"/>
    </source>
</evidence>
<organism evidence="16 17">
    <name type="scientific">Porticoccus litoralis</name>
    <dbReference type="NCBI Taxonomy" id="434086"/>
    <lineage>
        <taxon>Bacteria</taxon>
        <taxon>Pseudomonadati</taxon>
        <taxon>Pseudomonadota</taxon>
        <taxon>Gammaproteobacteria</taxon>
        <taxon>Cellvibrionales</taxon>
        <taxon>Porticoccaceae</taxon>
        <taxon>Porticoccus</taxon>
    </lineage>
</organism>
<dbReference type="Gene3D" id="3.90.980.10">
    <property type="entry name" value="DNA primase, catalytic core, N-terminal domain"/>
    <property type="match status" value="1"/>
</dbReference>
<dbReference type="Pfam" id="PF08278">
    <property type="entry name" value="DnaG_DnaB_bind"/>
    <property type="match status" value="1"/>
</dbReference>
<evidence type="ECO:0000256" key="1">
    <source>
        <dbReference type="ARBA" id="ARBA00022478"/>
    </source>
</evidence>
<dbReference type="EMBL" id="JAUUUU010000004">
    <property type="protein sequence ID" value="MDP1521010.1"/>
    <property type="molecule type" value="Genomic_DNA"/>
</dbReference>
<dbReference type="PIRSF" id="PIRSF002811">
    <property type="entry name" value="DnaG"/>
    <property type="match status" value="1"/>
</dbReference>
<evidence type="ECO:0000256" key="7">
    <source>
        <dbReference type="ARBA" id="ARBA00022771"/>
    </source>
</evidence>
<dbReference type="Pfam" id="PF13662">
    <property type="entry name" value="Toprim_4"/>
    <property type="match status" value="1"/>
</dbReference>
<keyword evidence="11 12" id="KW-0804">Transcription</keyword>
<evidence type="ECO:0000256" key="14">
    <source>
        <dbReference type="PIRSR" id="PIRSR002811-1"/>
    </source>
</evidence>
<comment type="domain">
    <text evidence="12">Contains an N-terminal zinc-binding domain, a central core domain that contains the primase activity, and a C-terminal DnaB-binding domain.</text>
</comment>
<dbReference type="SMART" id="SM00400">
    <property type="entry name" value="ZnF_CHCC"/>
    <property type="match status" value="1"/>
</dbReference>
<gene>
    <name evidence="12 16" type="primary">dnaG</name>
    <name evidence="16" type="ORF">Q8A57_08525</name>
</gene>
<dbReference type="Proteomes" id="UP001178354">
    <property type="component" value="Unassembled WGS sequence"/>
</dbReference>
<dbReference type="InterPro" id="IPR016136">
    <property type="entry name" value="DNA_helicase_N/primase_C"/>
</dbReference>
<dbReference type="InterPro" id="IPR030846">
    <property type="entry name" value="DnaG_bac"/>
</dbReference>
<dbReference type="NCBIfam" id="TIGR01391">
    <property type="entry name" value="dnaG"/>
    <property type="match status" value="1"/>
</dbReference>
<evidence type="ECO:0000256" key="2">
    <source>
        <dbReference type="ARBA" id="ARBA00022515"/>
    </source>
</evidence>
<dbReference type="SUPFAM" id="SSF56731">
    <property type="entry name" value="DNA primase core"/>
    <property type="match status" value="1"/>
</dbReference>
<evidence type="ECO:0000256" key="11">
    <source>
        <dbReference type="ARBA" id="ARBA00023163"/>
    </source>
</evidence>
<comment type="similarity">
    <text evidence="12 13">Belongs to the DnaG primase family.</text>
</comment>
<keyword evidence="9" id="KW-0460">Magnesium</keyword>
<keyword evidence="7 12" id="KW-0863">Zinc-finger</keyword>
<comment type="caution">
    <text evidence="16">The sequence shown here is derived from an EMBL/GenBank/DDBJ whole genome shotgun (WGS) entry which is preliminary data.</text>
</comment>
<dbReference type="RefSeq" id="WP_305170626.1">
    <property type="nucleotide sequence ID" value="NZ_JAUUUU010000004.1"/>
</dbReference>
<dbReference type="SUPFAM" id="SSF117023">
    <property type="entry name" value="DNA primase DnaG, C-terminal domain"/>
    <property type="match status" value="1"/>
</dbReference>
<evidence type="ECO:0000256" key="5">
    <source>
        <dbReference type="ARBA" id="ARBA00022705"/>
    </source>
</evidence>
<evidence type="ECO:0000256" key="4">
    <source>
        <dbReference type="ARBA" id="ARBA00022695"/>
    </source>
</evidence>
<dbReference type="InterPro" id="IPR034151">
    <property type="entry name" value="TOPRIM_DnaG_bac"/>
</dbReference>
<evidence type="ECO:0000256" key="13">
    <source>
        <dbReference type="PIRNR" id="PIRNR002811"/>
    </source>
</evidence>
<dbReference type="InterPro" id="IPR013173">
    <property type="entry name" value="DNA_primase_DnaG_DnaB-bd_dom"/>
</dbReference>
<sequence length="647" mass="72315">MAGKIPQSFIDDLLDRVDIVDIVGSRIDLRKSGKNHSARCPFHDEKTPSFTVSQDKQFYYCFGCGAGGNAIGFVMDYDHTAFPEAVESLARHAGLEVPRESNHNDAATERRKGLYAVAEKADRYYRNCLRQHPEAKTAVDYLKSRGLSGEVARTFGIGFAPPGWDNLLQTLGQSDLDIQQLKDTGLLIDRQDEGKLYDRFRNRIMFPIRDLRGRTIGFGGRVLGDDKPKYLNSPETPLFHKGRELYGLYEANQQMREAPSLLVVEGYMDVVALSQCGIHNAVATLGTAVTAEHLEKLFRHTSAVVFCFDGDSAGRTAALRALETALPVMIDGRSARFLFVPEGEDPDTLVRKIGKDQFLSLVESATPLSQYLFESLSDGLDVSSMDGRARLSKLAAPLINRIPQGVFKALMLKTLSEKTGLDTETLTSLIVPATPIADRDISPEYPEDLGYETYPDYMDNSPLEDYDHRHSPTRNQAKVSKRVKMSPAYTMIALLANHPELIAHCAAMETLQKLDDEGIEILLPLVELLLENPNYSLNHILGYWRGVHSAEQAETLAKIAATDLLRPVANSERDNQREFIDSQDRLLRKTLAQLAPAELLRHLADKEAVDEHDLKHLNNAWLKLSAEQRTVETKELFNQILGKPRVQ</sequence>
<dbReference type="GO" id="GO:0003677">
    <property type="term" value="F:DNA binding"/>
    <property type="evidence" value="ECO:0007669"/>
    <property type="project" value="UniProtKB-KW"/>
</dbReference>
<evidence type="ECO:0000256" key="10">
    <source>
        <dbReference type="ARBA" id="ARBA00023125"/>
    </source>
</evidence>
<dbReference type="Gene3D" id="3.40.1360.10">
    <property type="match status" value="1"/>
</dbReference>
<dbReference type="Pfam" id="PF10410">
    <property type="entry name" value="DnaB_bind"/>
    <property type="match status" value="1"/>
</dbReference>
<dbReference type="Gene3D" id="3.90.580.10">
    <property type="entry name" value="Zinc finger, CHC2-type domain"/>
    <property type="match status" value="1"/>
</dbReference>
<dbReference type="InterPro" id="IPR013264">
    <property type="entry name" value="DNAG_N"/>
</dbReference>
<comment type="cofactor">
    <cofactor evidence="12 13 14">
        <name>Zn(2+)</name>
        <dbReference type="ChEBI" id="CHEBI:29105"/>
    </cofactor>
    <text evidence="12 13 14">Binds 1 zinc ion per monomer.</text>
</comment>
<dbReference type="EC" id="2.7.7.101" evidence="12"/>
<dbReference type="FunFam" id="3.90.580.10:FF:000001">
    <property type="entry name" value="DNA primase"/>
    <property type="match status" value="1"/>
</dbReference>
<keyword evidence="1 12" id="KW-0240">DNA-directed RNA polymerase</keyword>
<dbReference type="GO" id="GO:1990077">
    <property type="term" value="C:primosome complex"/>
    <property type="evidence" value="ECO:0007669"/>
    <property type="project" value="UniProtKB-KW"/>
</dbReference>
<feature type="zinc finger region" description="CHC2-type" evidence="12 14">
    <location>
        <begin position="40"/>
        <end position="64"/>
    </location>
</feature>
<dbReference type="InterPro" id="IPR006295">
    <property type="entry name" value="DNA_primase_DnaG"/>
</dbReference>
<dbReference type="PANTHER" id="PTHR30313">
    <property type="entry name" value="DNA PRIMASE"/>
    <property type="match status" value="1"/>
</dbReference>
<dbReference type="PANTHER" id="PTHR30313:SF2">
    <property type="entry name" value="DNA PRIMASE"/>
    <property type="match status" value="1"/>
</dbReference>
<proteinExistence type="inferred from homology"/>
<feature type="domain" description="Toprim" evidence="15">
    <location>
        <begin position="259"/>
        <end position="341"/>
    </location>
</feature>
<dbReference type="InterPro" id="IPR002694">
    <property type="entry name" value="Znf_CHC2"/>
</dbReference>
<dbReference type="InterPro" id="IPR036977">
    <property type="entry name" value="DNA_primase_Znf_CHC2"/>
</dbReference>
<dbReference type="GO" id="GO:0008270">
    <property type="term" value="F:zinc ion binding"/>
    <property type="evidence" value="ECO:0007669"/>
    <property type="project" value="UniProtKB-UniRule"/>
</dbReference>
<evidence type="ECO:0000256" key="9">
    <source>
        <dbReference type="ARBA" id="ARBA00022842"/>
    </source>
</evidence>
<evidence type="ECO:0000256" key="12">
    <source>
        <dbReference type="HAMAP-Rule" id="MF_00974"/>
    </source>
</evidence>
<keyword evidence="8 12" id="KW-0862">Zinc</keyword>
<dbReference type="GO" id="GO:0000428">
    <property type="term" value="C:DNA-directed RNA polymerase complex"/>
    <property type="evidence" value="ECO:0007669"/>
    <property type="project" value="UniProtKB-KW"/>
</dbReference>
<reference evidence="16" key="1">
    <citation type="journal article" date="2010" name="Int. J. Syst. Evol. Microbiol.">
        <title>Porticoccus litoralis gen. nov., sp. nov., a gammaproteobacterium isolated from the Yellow Sea.</title>
        <authorList>
            <person name="Oh H.M."/>
            <person name="Kim H."/>
            <person name="Kim K.M."/>
            <person name="Min G.S."/>
            <person name="Cho J.C."/>
        </authorList>
    </citation>
    <scope>NUCLEOTIDE SEQUENCE</scope>
    <source>
        <strain evidence="16">DSM 25064</strain>
    </source>
</reference>
<dbReference type="CDD" id="cd03364">
    <property type="entry name" value="TOPRIM_DnaG_primases"/>
    <property type="match status" value="1"/>
</dbReference>
<dbReference type="InterPro" id="IPR006171">
    <property type="entry name" value="TOPRIM_dom"/>
</dbReference>
<dbReference type="Gene3D" id="1.20.50.20">
    <property type="entry name" value="DnaG, RNA polymerase domain, helical bundle"/>
    <property type="match status" value="1"/>
</dbReference>
<dbReference type="GO" id="GO:0003899">
    <property type="term" value="F:DNA-directed RNA polymerase activity"/>
    <property type="evidence" value="ECO:0007669"/>
    <property type="project" value="UniProtKB-UniRule"/>
</dbReference>
<protein>
    <recommendedName>
        <fullName evidence="12 13">DNA primase</fullName>
        <ecNumber evidence="12">2.7.7.101</ecNumber>
    </recommendedName>
</protein>
<keyword evidence="5 12" id="KW-0235">DNA replication</keyword>
<dbReference type="GO" id="GO:0005737">
    <property type="term" value="C:cytoplasm"/>
    <property type="evidence" value="ECO:0007669"/>
    <property type="project" value="TreeGrafter"/>
</dbReference>
<keyword evidence="6 12" id="KW-0479">Metal-binding</keyword>
<keyword evidence="17" id="KW-1185">Reference proteome</keyword>
<keyword evidence="3 12" id="KW-0808">Transferase</keyword>
<keyword evidence="4 12" id="KW-0548">Nucleotidyltransferase</keyword>
<dbReference type="SMART" id="SM00493">
    <property type="entry name" value="TOPRIM"/>
    <property type="match status" value="1"/>
</dbReference>
<evidence type="ECO:0000256" key="6">
    <source>
        <dbReference type="ARBA" id="ARBA00022723"/>
    </source>
</evidence>
<keyword evidence="2 12" id="KW-0639">Primosome</keyword>
<dbReference type="FunFam" id="3.40.1360.10:FF:000002">
    <property type="entry name" value="DNA primase"/>
    <property type="match status" value="1"/>
</dbReference>
<dbReference type="FunFam" id="3.90.980.10:FF:000001">
    <property type="entry name" value="DNA primase"/>
    <property type="match status" value="1"/>
</dbReference>
<accession>A0AAW8B3J9</accession>
<dbReference type="Pfam" id="PF01807">
    <property type="entry name" value="Zn_ribbon_DnaG"/>
    <property type="match status" value="1"/>
</dbReference>
<evidence type="ECO:0000313" key="16">
    <source>
        <dbReference type="EMBL" id="MDP1521010.1"/>
    </source>
</evidence>
<evidence type="ECO:0000256" key="8">
    <source>
        <dbReference type="ARBA" id="ARBA00022833"/>
    </source>
</evidence>
<reference evidence="16" key="2">
    <citation type="submission" date="2023-08" db="EMBL/GenBank/DDBJ databases">
        <authorList>
            <person name="Luo J."/>
        </authorList>
    </citation>
    <scope>NUCLEOTIDE SEQUENCE</scope>
    <source>
        <strain evidence="16">DSM 25064</strain>
    </source>
</reference>
<dbReference type="AlphaFoldDB" id="A0AAW8B3J9"/>
<dbReference type="GO" id="GO:0006269">
    <property type="term" value="P:DNA replication, synthesis of primer"/>
    <property type="evidence" value="ECO:0007669"/>
    <property type="project" value="UniProtKB-UniRule"/>
</dbReference>
<name>A0AAW8B3J9_9GAMM</name>